<keyword evidence="1" id="KW-0812">Transmembrane</keyword>
<feature type="transmembrane region" description="Helical" evidence="1">
    <location>
        <begin position="37"/>
        <end position="58"/>
    </location>
</feature>
<accession>A0A2P2CEU0</accession>
<evidence type="ECO:0008006" key="3">
    <source>
        <dbReference type="Google" id="ProtNLM"/>
    </source>
</evidence>
<keyword evidence="1" id="KW-0472">Membrane</keyword>
<organism evidence="2">
    <name type="scientific">metagenome</name>
    <dbReference type="NCBI Taxonomy" id="256318"/>
    <lineage>
        <taxon>unclassified sequences</taxon>
        <taxon>metagenomes</taxon>
    </lineage>
</organism>
<sequence length="61" mass="5980">MSKQLLVGLGALLVLVGALWTGQGVGLIGGSAMTDETLWAVVGPIVALGGAAMVLTGARMS</sequence>
<evidence type="ECO:0000256" key="1">
    <source>
        <dbReference type="SAM" id="Phobius"/>
    </source>
</evidence>
<keyword evidence="1" id="KW-1133">Transmembrane helix</keyword>
<protein>
    <recommendedName>
        <fullName evidence="3">Integral membrane protein</fullName>
    </recommendedName>
</protein>
<proteinExistence type="predicted"/>
<evidence type="ECO:0000313" key="2">
    <source>
        <dbReference type="EMBL" id="CUR60496.1"/>
    </source>
</evidence>
<name>A0A2P2CEU0_9ZZZZ</name>
<gene>
    <name evidence="2" type="ORF">NOCA2790034</name>
</gene>
<reference evidence="2" key="1">
    <citation type="submission" date="2015-08" db="EMBL/GenBank/DDBJ databases">
        <authorList>
            <person name="Babu N.S."/>
            <person name="Beckwith C.J."/>
            <person name="Beseler K.G."/>
            <person name="Brison A."/>
            <person name="Carone J.V."/>
            <person name="Caskin T.P."/>
            <person name="Diamond M."/>
            <person name="Durham M.E."/>
            <person name="Foxe J.M."/>
            <person name="Go M."/>
            <person name="Henderson B.A."/>
            <person name="Jones I.B."/>
            <person name="McGettigan J.A."/>
            <person name="Micheletti S.J."/>
            <person name="Nasrallah M.E."/>
            <person name="Ortiz D."/>
            <person name="Piller C.R."/>
            <person name="Privatt S.R."/>
            <person name="Schneider S.L."/>
            <person name="Sharp S."/>
            <person name="Smith T.C."/>
            <person name="Stanton J.D."/>
            <person name="Ullery H.E."/>
            <person name="Wilson R.J."/>
            <person name="Serrano M.G."/>
            <person name="Buck G."/>
            <person name="Lee V."/>
            <person name="Wang Y."/>
            <person name="Carvalho R."/>
            <person name="Voegtly L."/>
            <person name="Shi R."/>
            <person name="Duckworth R."/>
            <person name="Johnson A."/>
            <person name="Loviza R."/>
            <person name="Walstead R."/>
            <person name="Shah Z."/>
            <person name="Kiflezghi M."/>
            <person name="Wade K."/>
            <person name="Ball S.L."/>
            <person name="Bradley K.W."/>
            <person name="Asai D.J."/>
            <person name="Bowman C.A."/>
            <person name="Russell D.A."/>
            <person name="Pope W.H."/>
            <person name="Jacobs-Sera D."/>
            <person name="Hendrix R.W."/>
            <person name="Hatfull G.F."/>
        </authorList>
    </citation>
    <scope>NUCLEOTIDE SEQUENCE</scope>
</reference>
<dbReference type="EMBL" id="CZKA01000077">
    <property type="protein sequence ID" value="CUR60496.1"/>
    <property type="molecule type" value="Genomic_DNA"/>
</dbReference>
<dbReference type="AlphaFoldDB" id="A0A2P2CEU0"/>